<feature type="region of interest" description="Disordered" evidence="2">
    <location>
        <begin position="49"/>
        <end position="142"/>
    </location>
</feature>
<feature type="domain" description="DNA replication factor RFC1 C-terminal" evidence="3">
    <location>
        <begin position="1"/>
        <end position="44"/>
    </location>
</feature>
<evidence type="ECO:0000313" key="5">
    <source>
        <dbReference type="Proteomes" id="UP000270094"/>
    </source>
</evidence>
<name>A0A3P7IHI7_STRVU</name>
<dbReference type="Proteomes" id="UP000270094">
    <property type="component" value="Unassembled WGS sequence"/>
</dbReference>
<evidence type="ECO:0000256" key="2">
    <source>
        <dbReference type="SAM" id="MobiDB-lite"/>
    </source>
</evidence>
<dbReference type="GO" id="GO:0005524">
    <property type="term" value="F:ATP binding"/>
    <property type="evidence" value="ECO:0007669"/>
    <property type="project" value="InterPro"/>
</dbReference>
<feature type="compositionally biased region" description="Acidic residues" evidence="2">
    <location>
        <begin position="74"/>
        <end position="99"/>
    </location>
</feature>
<dbReference type="EMBL" id="UYYB01000025">
    <property type="protein sequence ID" value="VDM65024.1"/>
    <property type="molecule type" value="Genomic_DNA"/>
</dbReference>
<accession>A0A3P7IHI7</accession>
<dbReference type="GO" id="GO:0003689">
    <property type="term" value="F:DNA clamp loader activity"/>
    <property type="evidence" value="ECO:0007669"/>
    <property type="project" value="InterPro"/>
</dbReference>
<dbReference type="OrthoDB" id="446168at2759"/>
<keyword evidence="1" id="KW-0235">DNA replication</keyword>
<dbReference type="AlphaFoldDB" id="A0A3P7IHI7"/>
<gene>
    <name evidence="4" type="ORF">SVUK_LOCUS22</name>
</gene>
<proteinExistence type="predicted"/>
<feature type="compositionally biased region" description="Low complexity" evidence="2">
    <location>
        <begin position="125"/>
        <end position="134"/>
    </location>
</feature>
<protein>
    <recommendedName>
        <fullName evidence="3">DNA replication factor RFC1 C-terminal domain-containing protein</fullName>
    </recommendedName>
</protein>
<dbReference type="Pfam" id="PF08519">
    <property type="entry name" value="RFC1"/>
    <property type="match status" value="1"/>
</dbReference>
<dbReference type="InterPro" id="IPR013725">
    <property type="entry name" value="DNA_replication_fac_RFC1_C"/>
</dbReference>
<organism evidence="4 5">
    <name type="scientific">Strongylus vulgaris</name>
    <name type="common">Blood worm</name>
    <dbReference type="NCBI Taxonomy" id="40348"/>
    <lineage>
        <taxon>Eukaryota</taxon>
        <taxon>Metazoa</taxon>
        <taxon>Ecdysozoa</taxon>
        <taxon>Nematoda</taxon>
        <taxon>Chromadorea</taxon>
        <taxon>Rhabditida</taxon>
        <taxon>Rhabditina</taxon>
        <taxon>Rhabditomorpha</taxon>
        <taxon>Strongyloidea</taxon>
        <taxon>Strongylidae</taxon>
        <taxon>Strongylus</taxon>
    </lineage>
</organism>
<sequence>MNDYDLMREDSEAVAELAVWPGKIDPASKILPKVKAALTRALNKEHRMLPYATDDMSKGRRRGAQQEYGQSIEIEIDEEGNIIEKLDEDESDFEDDSDDQDYKPGGKSKMKAKPTPSAPRGRGRGAAAAVSSRGGIRRGRGK</sequence>
<evidence type="ECO:0000313" key="4">
    <source>
        <dbReference type="EMBL" id="VDM65024.1"/>
    </source>
</evidence>
<dbReference type="GO" id="GO:0005663">
    <property type="term" value="C:DNA replication factor C complex"/>
    <property type="evidence" value="ECO:0007669"/>
    <property type="project" value="InterPro"/>
</dbReference>
<evidence type="ECO:0000259" key="3">
    <source>
        <dbReference type="Pfam" id="PF08519"/>
    </source>
</evidence>
<keyword evidence="5" id="KW-1185">Reference proteome</keyword>
<dbReference type="GO" id="GO:0006260">
    <property type="term" value="P:DNA replication"/>
    <property type="evidence" value="ECO:0007669"/>
    <property type="project" value="UniProtKB-KW"/>
</dbReference>
<evidence type="ECO:0000256" key="1">
    <source>
        <dbReference type="ARBA" id="ARBA00022705"/>
    </source>
</evidence>
<reference evidence="4 5" key="1">
    <citation type="submission" date="2018-11" db="EMBL/GenBank/DDBJ databases">
        <authorList>
            <consortium name="Pathogen Informatics"/>
        </authorList>
    </citation>
    <scope>NUCLEOTIDE SEQUENCE [LARGE SCALE GENOMIC DNA]</scope>
</reference>